<gene>
    <name evidence="2" type="ORF">QQS21_007618</name>
</gene>
<dbReference type="PANTHER" id="PTHR35870:SF7">
    <property type="entry name" value="BAEYER-VILLIGER OXIDASE MDPL"/>
    <property type="match status" value="1"/>
</dbReference>
<dbReference type="AlphaFoldDB" id="A0AAJ0FS76"/>
<comment type="caution">
    <text evidence="2">The sequence shown here is derived from an EMBL/GenBank/DDBJ whole genome shotgun (WGS) entry which is preliminary data.</text>
</comment>
<sequence>MEGAKNLQMSLSPDRLGVARLTDAQATDALEVASELLQKNHDKWHMYFQDIAGHNHIPHSLLTVLAMGGGPDQLRRAYDDGEILQRPLPPLAAKSVGELEDPDVFLSRTVKIPEYTNFLVFFERKIKDKGWKAVVNEYCFSGTPIAEVVFAQLYEGLYHPIIHLGFGIEFNLPSIVAEGLAQAASHHPGLVWTPFFRRSEELARSGSVQPKPLIQLYHAVRANNKIRASSSLQDGPFRGQRMVERASDELVPIAAQFQVTPDTLEWAAAEVISCSAFTTAAQKRGKTPKVDFFYLHMVTSALFVYIIIHEEWISIENKVRLLEWKGRIDLAWYAANGAPELQKNVVDEYKPTLSKGMDWVTLYKAANEIHDDGHIIKFIRALKNGENVVKPYETTPNAEDLPIAGDMWLKLAQLCYDGTAEIVDEPNRLLSRKWVFGAGFDLAWKEIPDAADS</sequence>
<evidence type="ECO:0000313" key="3">
    <source>
        <dbReference type="Proteomes" id="UP001251528"/>
    </source>
</evidence>
<protein>
    <submittedName>
        <fullName evidence="2">Uncharacterized protein</fullName>
    </submittedName>
</protein>
<dbReference type="PANTHER" id="PTHR35870">
    <property type="entry name" value="PROTEIN, PUTATIVE (AFU_ORTHOLOGUE AFUA_5G03330)-RELATED"/>
    <property type="match status" value="1"/>
</dbReference>
<keyword evidence="1" id="KW-0560">Oxidoreductase</keyword>
<organism evidence="2 3">
    <name type="scientific">Conoideocrella luteorostrata</name>
    <dbReference type="NCBI Taxonomy" id="1105319"/>
    <lineage>
        <taxon>Eukaryota</taxon>
        <taxon>Fungi</taxon>
        <taxon>Dikarya</taxon>
        <taxon>Ascomycota</taxon>
        <taxon>Pezizomycotina</taxon>
        <taxon>Sordariomycetes</taxon>
        <taxon>Hypocreomycetidae</taxon>
        <taxon>Hypocreales</taxon>
        <taxon>Clavicipitaceae</taxon>
        <taxon>Conoideocrella</taxon>
    </lineage>
</organism>
<evidence type="ECO:0000256" key="1">
    <source>
        <dbReference type="ARBA" id="ARBA00023002"/>
    </source>
</evidence>
<dbReference type="Pfam" id="PF14027">
    <property type="entry name" value="Questin_oxidase"/>
    <property type="match status" value="1"/>
</dbReference>
<keyword evidence="3" id="KW-1185">Reference proteome</keyword>
<dbReference type="GO" id="GO:0016491">
    <property type="term" value="F:oxidoreductase activity"/>
    <property type="evidence" value="ECO:0007669"/>
    <property type="project" value="UniProtKB-KW"/>
</dbReference>
<dbReference type="EMBL" id="JASWJB010000160">
    <property type="protein sequence ID" value="KAK2594642.1"/>
    <property type="molecule type" value="Genomic_DNA"/>
</dbReference>
<evidence type="ECO:0000313" key="2">
    <source>
        <dbReference type="EMBL" id="KAK2594642.1"/>
    </source>
</evidence>
<name>A0AAJ0FS76_9HYPO</name>
<proteinExistence type="predicted"/>
<dbReference type="InterPro" id="IPR025337">
    <property type="entry name" value="Questin_oxidase-like"/>
</dbReference>
<dbReference type="Proteomes" id="UP001251528">
    <property type="component" value="Unassembled WGS sequence"/>
</dbReference>
<accession>A0AAJ0FS76</accession>
<reference evidence="2" key="1">
    <citation type="submission" date="2023-06" db="EMBL/GenBank/DDBJ databases">
        <title>Conoideocrella luteorostrata (Hypocreales: Clavicipitaceae), a potential biocontrol fungus for elongate hemlock scale in United States Christmas tree production areas.</title>
        <authorList>
            <person name="Barrett H."/>
            <person name="Lovett B."/>
            <person name="Macias A.M."/>
            <person name="Stajich J.E."/>
            <person name="Kasson M.T."/>
        </authorList>
    </citation>
    <scope>NUCLEOTIDE SEQUENCE</scope>
    <source>
        <strain evidence="2">ARSEF 14590</strain>
    </source>
</reference>